<feature type="transmembrane region" description="Helical" evidence="2">
    <location>
        <begin position="154"/>
        <end position="172"/>
    </location>
</feature>
<organism evidence="4 5">
    <name type="scientific">Paenibacillus chartarius</name>
    <dbReference type="NCBI Taxonomy" id="747481"/>
    <lineage>
        <taxon>Bacteria</taxon>
        <taxon>Bacillati</taxon>
        <taxon>Bacillota</taxon>
        <taxon>Bacilli</taxon>
        <taxon>Bacillales</taxon>
        <taxon>Paenibacillaceae</taxon>
        <taxon>Paenibacillus</taxon>
    </lineage>
</organism>
<feature type="transmembrane region" description="Helical" evidence="2">
    <location>
        <begin position="76"/>
        <end position="101"/>
    </location>
</feature>
<reference evidence="4 5" key="1">
    <citation type="submission" date="2024-09" db="EMBL/GenBank/DDBJ databases">
        <authorList>
            <person name="Sun Q."/>
            <person name="Mori K."/>
        </authorList>
    </citation>
    <scope>NUCLEOTIDE SEQUENCE [LARGE SCALE GENOMIC DNA]</scope>
    <source>
        <strain evidence="4 5">CCM 7759</strain>
    </source>
</reference>
<keyword evidence="2" id="KW-1133">Transmembrane helix</keyword>
<protein>
    <submittedName>
        <fullName evidence="4">DUF4405 domain-containing protein</fullName>
    </submittedName>
</protein>
<feature type="region of interest" description="Disordered" evidence="1">
    <location>
        <begin position="201"/>
        <end position="231"/>
    </location>
</feature>
<sequence>MKKINYVKFALDIIMALLFVLFFNKNVLGGLTFHEYAGLFFAVAYFTHVLLNLGWVKRVTVKMFDRSLPWKLRGSYALNLLLLISMSFIIVSGILVSHVVFPNMNVANQGWFKMTHISVSFLVLVLVGVHVGLHWQWVMQVWNKIWSVKGKIAWLRYTATAAAVLILLFGVYEINQTGFMSRLASSASVIGMGSQQPMMGEKGRLEGAGSGNVKPQRPAQGTANGAPARGGEGARFGGGSVNVWNVIVTYTGIMAVFVIVTYYVRKGLLRARKPSRAA</sequence>
<evidence type="ECO:0000256" key="2">
    <source>
        <dbReference type="SAM" id="Phobius"/>
    </source>
</evidence>
<dbReference type="InterPro" id="IPR025517">
    <property type="entry name" value="DUF4405"/>
</dbReference>
<feature type="transmembrane region" description="Helical" evidence="2">
    <location>
        <begin position="7"/>
        <end position="24"/>
    </location>
</feature>
<comment type="caution">
    <text evidence="4">The sequence shown here is derived from an EMBL/GenBank/DDBJ whole genome shotgun (WGS) entry which is preliminary data.</text>
</comment>
<evidence type="ECO:0000259" key="3">
    <source>
        <dbReference type="Pfam" id="PF14358"/>
    </source>
</evidence>
<evidence type="ECO:0000313" key="5">
    <source>
        <dbReference type="Proteomes" id="UP001589776"/>
    </source>
</evidence>
<gene>
    <name evidence="4" type="ORF">ACFFK0_03670</name>
</gene>
<feature type="transmembrane region" description="Helical" evidence="2">
    <location>
        <begin position="243"/>
        <end position="264"/>
    </location>
</feature>
<dbReference type="Proteomes" id="UP001589776">
    <property type="component" value="Unassembled WGS sequence"/>
</dbReference>
<feature type="transmembrane region" description="Helical" evidence="2">
    <location>
        <begin position="113"/>
        <end position="133"/>
    </location>
</feature>
<dbReference type="Pfam" id="PF14358">
    <property type="entry name" value="DUF4405"/>
    <property type="match status" value="1"/>
</dbReference>
<feature type="domain" description="Flavinylation-associated cytochrome" evidence="3">
    <location>
        <begin position="78"/>
        <end position="135"/>
    </location>
</feature>
<evidence type="ECO:0000256" key="1">
    <source>
        <dbReference type="SAM" id="MobiDB-lite"/>
    </source>
</evidence>
<evidence type="ECO:0000313" key="4">
    <source>
        <dbReference type="EMBL" id="MFC0211557.1"/>
    </source>
</evidence>
<dbReference type="RefSeq" id="WP_377468543.1">
    <property type="nucleotide sequence ID" value="NZ_JBHLWN010000020.1"/>
</dbReference>
<keyword evidence="2" id="KW-0812">Transmembrane</keyword>
<keyword evidence="5" id="KW-1185">Reference proteome</keyword>
<feature type="transmembrane region" description="Helical" evidence="2">
    <location>
        <begin position="36"/>
        <end position="55"/>
    </location>
</feature>
<name>A0ABV6DFY5_9BACL</name>
<proteinExistence type="predicted"/>
<accession>A0ABV6DFY5</accession>
<dbReference type="EMBL" id="JBHLWN010000020">
    <property type="protein sequence ID" value="MFC0211557.1"/>
    <property type="molecule type" value="Genomic_DNA"/>
</dbReference>
<keyword evidence="2" id="KW-0472">Membrane</keyword>